<dbReference type="AlphaFoldDB" id="A0A067NAS1"/>
<dbReference type="Gene3D" id="3.10.450.50">
    <property type="match status" value="1"/>
</dbReference>
<dbReference type="HOGENOM" id="CLU_107220_1_1_1"/>
<evidence type="ECO:0000313" key="2">
    <source>
        <dbReference type="EMBL" id="KDQ24934.1"/>
    </source>
</evidence>
<gene>
    <name evidence="2" type="ORF">PLEOSDRAFT_1085946</name>
</gene>
<dbReference type="Proteomes" id="UP000027073">
    <property type="component" value="Unassembled WGS sequence"/>
</dbReference>
<evidence type="ECO:0000313" key="3">
    <source>
        <dbReference type="Proteomes" id="UP000027073"/>
    </source>
</evidence>
<protein>
    <recommendedName>
        <fullName evidence="4">SnoaL-like domain-containing protein</fullName>
    </recommendedName>
</protein>
<dbReference type="EMBL" id="KL198011">
    <property type="protein sequence ID" value="KDQ24934.1"/>
    <property type="molecule type" value="Genomic_DNA"/>
</dbReference>
<dbReference type="InterPro" id="IPR032710">
    <property type="entry name" value="NTF2-like_dom_sf"/>
</dbReference>
<organism evidence="2 3">
    <name type="scientific">Pleurotus ostreatus (strain PC15)</name>
    <name type="common">Oyster mushroom</name>
    <dbReference type="NCBI Taxonomy" id="1137138"/>
    <lineage>
        <taxon>Eukaryota</taxon>
        <taxon>Fungi</taxon>
        <taxon>Dikarya</taxon>
        <taxon>Basidiomycota</taxon>
        <taxon>Agaricomycotina</taxon>
        <taxon>Agaricomycetes</taxon>
        <taxon>Agaricomycetidae</taxon>
        <taxon>Agaricales</taxon>
        <taxon>Pleurotineae</taxon>
        <taxon>Pleurotaceae</taxon>
        <taxon>Pleurotus</taxon>
    </lineage>
</organism>
<name>A0A067NAS1_PLEO1</name>
<evidence type="ECO:0008006" key="4">
    <source>
        <dbReference type="Google" id="ProtNLM"/>
    </source>
</evidence>
<dbReference type="VEuPathDB" id="FungiDB:PLEOSDRAFT_1085946"/>
<dbReference type="SUPFAM" id="SSF54427">
    <property type="entry name" value="NTF2-like"/>
    <property type="match status" value="1"/>
</dbReference>
<proteinExistence type="predicted"/>
<evidence type="ECO:0000256" key="1">
    <source>
        <dbReference type="SAM" id="SignalP"/>
    </source>
</evidence>
<dbReference type="InParanoid" id="A0A067NAS1"/>
<reference evidence="3" key="1">
    <citation type="journal article" date="2014" name="Proc. Natl. Acad. Sci. U.S.A.">
        <title>Extensive sampling of basidiomycete genomes demonstrates inadequacy of the white-rot/brown-rot paradigm for wood decay fungi.</title>
        <authorList>
            <person name="Riley R."/>
            <person name="Salamov A.A."/>
            <person name="Brown D.W."/>
            <person name="Nagy L.G."/>
            <person name="Floudas D."/>
            <person name="Held B.W."/>
            <person name="Levasseur A."/>
            <person name="Lombard V."/>
            <person name="Morin E."/>
            <person name="Otillar R."/>
            <person name="Lindquist E.A."/>
            <person name="Sun H."/>
            <person name="LaButti K.M."/>
            <person name="Schmutz J."/>
            <person name="Jabbour D."/>
            <person name="Luo H."/>
            <person name="Baker S.E."/>
            <person name="Pisabarro A.G."/>
            <person name="Walton J.D."/>
            <person name="Blanchette R.A."/>
            <person name="Henrissat B."/>
            <person name="Martin F."/>
            <person name="Cullen D."/>
            <person name="Hibbett D.S."/>
            <person name="Grigoriev I.V."/>
        </authorList>
    </citation>
    <scope>NUCLEOTIDE SEQUENCE [LARGE SCALE GENOMIC DNA]</scope>
    <source>
        <strain evidence="3">PC15</strain>
    </source>
</reference>
<dbReference type="OrthoDB" id="2964584at2759"/>
<feature type="signal peptide" evidence="1">
    <location>
        <begin position="1"/>
        <end position="19"/>
    </location>
</feature>
<feature type="chain" id="PRO_5001646423" description="SnoaL-like domain-containing protein" evidence="1">
    <location>
        <begin position="20"/>
        <end position="174"/>
    </location>
</feature>
<accession>A0A067NAS1</accession>
<keyword evidence="1" id="KW-0732">Signal</keyword>
<sequence length="174" mass="19216">MRFAATLLSVLAAAGLAASQPGPLRTPRRIDVDYVTKIFKNLESTNTSMRFMDYVDDNVQWTVANPDPNFKSFSLAGLYTSKQDFIVRAEGPVGAALATPLTTEVISEPIVMGNRAIVEMRSRDAGGVNLPRGKNGMLYDNRYAWLVKFDVSTGLIIETHTYMDTAMLAKLLDY</sequence>